<dbReference type="AlphaFoldDB" id="A0A4R2BLT4"/>
<keyword evidence="5 7" id="KW-0408">Iron</keyword>
<dbReference type="Pfam" id="PF13442">
    <property type="entry name" value="Cytochrome_CBB3"/>
    <property type="match status" value="1"/>
</dbReference>
<comment type="caution">
    <text evidence="9">The sequence shown here is derived from an EMBL/GenBank/DDBJ whole genome shotgun (WGS) entry which is preliminary data.</text>
</comment>
<dbReference type="GO" id="GO:0016020">
    <property type="term" value="C:membrane"/>
    <property type="evidence" value="ECO:0007669"/>
    <property type="project" value="InterPro"/>
</dbReference>
<dbReference type="InterPro" id="IPR054782">
    <property type="entry name" value="Cytochro_C551"/>
</dbReference>
<dbReference type="GO" id="GO:0009055">
    <property type="term" value="F:electron transfer activity"/>
    <property type="evidence" value="ECO:0007669"/>
    <property type="project" value="InterPro"/>
</dbReference>
<evidence type="ECO:0000256" key="1">
    <source>
        <dbReference type="ARBA" id="ARBA00022448"/>
    </source>
</evidence>
<dbReference type="InterPro" id="IPR009056">
    <property type="entry name" value="Cyt_c-like_dom"/>
</dbReference>
<feature type="binding site" description="axial binding residue" evidence="7">
    <location>
        <position position="51"/>
    </location>
    <ligand>
        <name>heme c</name>
        <dbReference type="ChEBI" id="CHEBI:61717"/>
    </ligand>
    <ligandPart>
        <name>Fe</name>
        <dbReference type="ChEBI" id="CHEBI:18248"/>
    </ligandPart>
</feature>
<dbReference type="OrthoDB" id="7933886at2"/>
<dbReference type="InterPro" id="IPR051811">
    <property type="entry name" value="Cytochrome_c550/c551-like"/>
</dbReference>
<keyword evidence="1" id="KW-0813">Transport</keyword>
<evidence type="ECO:0000256" key="7">
    <source>
        <dbReference type="PIRSR" id="PIRSR000025-2"/>
    </source>
</evidence>
<keyword evidence="3 7" id="KW-0479">Metal-binding</keyword>
<evidence type="ECO:0000256" key="6">
    <source>
        <dbReference type="PIRSR" id="PIRSR000025-1"/>
    </source>
</evidence>
<evidence type="ECO:0000313" key="10">
    <source>
        <dbReference type="Proteomes" id="UP000295689"/>
    </source>
</evidence>
<feature type="binding site" description="axial binding residue" evidence="7">
    <location>
        <position position="86"/>
    </location>
    <ligand>
        <name>heme c</name>
        <dbReference type="ChEBI" id="CHEBI:61717"/>
    </ligand>
    <ligandPart>
        <name>Fe</name>
        <dbReference type="ChEBI" id="CHEBI:18248"/>
    </ligandPart>
</feature>
<keyword evidence="4" id="KW-0249">Electron transport</keyword>
<accession>A0A4R2BLT4</accession>
<feature type="domain" description="Cytochrome c" evidence="8">
    <location>
        <begin position="34"/>
        <end position="107"/>
    </location>
</feature>
<dbReference type="EMBL" id="SLVV01000001">
    <property type="protein sequence ID" value="TCN28141.1"/>
    <property type="molecule type" value="Genomic_DNA"/>
</dbReference>
<proteinExistence type="predicted"/>
<evidence type="ECO:0000256" key="2">
    <source>
        <dbReference type="ARBA" id="ARBA00022617"/>
    </source>
</evidence>
<dbReference type="Gene3D" id="1.10.760.10">
    <property type="entry name" value="Cytochrome c-like domain"/>
    <property type="match status" value="1"/>
</dbReference>
<dbReference type="InterPro" id="IPR012218">
    <property type="entry name" value="Cyt_c_BACSU-c550-type"/>
</dbReference>
<evidence type="ECO:0000256" key="5">
    <source>
        <dbReference type="ARBA" id="ARBA00023004"/>
    </source>
</evidence>
<dbReference type="PROSITE" id="PS51257">
    <property type="entry name" value="PROKAR_LIPOPROTEIN"/>
    <property type="match status" value="1"/>
</dbReference>
<keyword evidence="2 6" id="KW-0349">Heme</keyword>
<keyword evidence="10" id="KW-1185">Reference proteome</keyword>
<dbReference type="SUPFAM" id="SSF46626">
    <property type="entry name" value="Cytochrome c"/>
    <property type="match status" value="1"/>
</dbReference>
<protein>
    <submittedName>
        <fullName evidence="9">Cytochrome c551</fullName>
    </submittedName>
</protein>
<feature type="binding site" description="covalent" evidence="6">
    <location>
        <position position="50"/>
    </location>
    <ligand>
        <name>heme c</name>
        <dbReference type="ChEBI" id="CHEBI:61717"/>
    </ligand>
</feature>
<dbReference type="NCBIfam" id="NF045774">
    <property type="entry name" value="cytochro_C551"/>
    <property type="match status" value="1"/>
</dbReference>
<sequence>MLKKALMISGIVLGLTACSGGGGSEETSGGSGEVDTANAEEVFQQNCASCHGGNLEGGAGPALNKVGSDMSKDEILNKIKEGGGGMPANIIEGKNAESVAAWLAEKK</sequence>
<dbReference type="PIRSF" id="PIRSF000025">
    <property type="entry name" value="Cytc_Bsub_c550"/>
    <property type="match status" value="1"/>
</dbReference>
<feature type="binding site" description="covalent" evidence="6">
    <location>
        <position position="47"/>
    </location>
    <ligand>
        <name>heme c</name>
        <dbReference type="ChEBI" id="CHEBI:61717"/>
    </ligand>
</feature>
<dbReference type="PROSITE" id="PS51007">
    <property type="entry name" value="CYTC"/>
    <property type="match status" value="1"/>
</dbReference>
<name>A0A4R2BLT4_9BACI</name>
<dbReference type="PANTHER" id="PTHR37823:SF4">
    <property type="entry name" value="MENAQUINOL-CYTOCHROME C REDUCTASE CYTOCHROME B_C SUBUNIT"/>
    <property type="match status" value="1"/>
</dbReference>
<dbReference type="GO" id="GO:0005506">
    <property type="term" value="F:iron ion binding"/>
    <property type="evidence" value="ECO:0007669"/>
    <property type="project" value="InterPro"/>
</dbReference>
<reference evidence="9 10" key="1">
    <citation type="journal article" date="2015" name="Stand. Genomic Sci.">
        <title>Genomic Encyclopedia of Bacterial and Archaeal Type Strains, Phase III: the genomes of soil and plant-associated and newly described type strains.</title>
        <authorList>
            <person name="Whitman W.B."/>
            <person name="Woyke T."/>
            <person name="Klenk H.P."/>
            <person name="Zhou Y."/>
            <person name="Lilburn T.G."/>
            <person name="Beck B.J."/>
            <person name="De Vos P."/>
            <person name="Vandamme P."/>
            <person name="Eisen J.A."/>
            <person name="Garrity G."/>
            <person name="Hugenholtz P."/>
            <person name="Kyrpides N.C."/>
        </authorList>
    </citation>
    <scope>NUCLEOTIDE SEQUENCE [LARGE SCALE GENOMIC DNA]</scope>
    <source>
        <strain evidence="9 10">CV53</strain>
    </source>
</reference>
<organism evidence="9 10">
    <name type="scientific">Mesobacillus foraminis</name>
    <dbReference type="NCBI Taxonomy" id="279826"/>
    <lineage>
        <taxon>Bacteria</taxon>
        <taxon>Bacillati</taxon>
        <taxon>Bacillota</taxon>
        <taxon>Bacilli</taxon>
        <taxon>Bacillales</taxon>
        <taxon>Bacillaceae</taxon>
        <taxon>Mesobacillus</taxon>
    </lineage>
</organism>
<dbReference type="PANTHER" id="PTHR37823">
    <property type="entry name" value="CYTOCHROME C-553-LIKE"/>
    <property type="match status" value="1"/>
</dbReference>
<evidence type="ECO:0000256" key="4">
    <source>
        <dbReference type="ARBA" id="ARBA00022982"/>
    </source>
</evidence>
<gene>
    <name evidence="9" type="ORF">EV146_101472</name>
</gene>
<evidence type="ECO:0000259" key="8">
    <source>
        <dbReference type="PROSITE" id="PS51007"/>
    </source>
</evidence>
<evidence type="ECO:0000313" key="9">
    <source>
        <dbReference type="EMBL" id="TCN28141.1"/>
    </source>
</evidence>
<dbReference type="GO" id="GO:0020037">
    <property type="term" value="F:heme binding"/>
    <property type="evidence" value="ECO:0007669"/>
    <property type="project" value="InterPro"/>
</dbReference>
<dbReference type="Proteomes" id="UP000295689">
    <property type="component" value="Unassembled WGS sequence"/>
</dbReference>
<evidence type="ECO:0000256" key="3">
    <source>
        <dbReference type="ARBA" id="ARBA00022723"/>
    </source>
</evidence>
<comment type="PTM">
    <text evidence="6">Binds 1 heme c group covalently per subunit.</text>
</comment>
<dbReference type="InterPro" id="IPR036909">
    <property type="entry name" value="Cyt_c-like_dom_sf"/>
</dbReference>